<comment type="caution">
    <text evidence="2">The sequence shown here is derived from an EMBL/GenBank/DDBJ whole genome shotgun (WGS) entry which is preliminary data.</text>
</comment>
<accession>A0A9Q0KCD4</accession>
<dbReference type="EMBL" id="JAMYWD010000006">
    <property type="protein sequence ID" value="KAJ4967849.1"/>
    <property type="molecule type" value="Genomic_DNA"/>
</dbReference>
<dbReference type="Proteomes" id="UP001141806">
    <property type="component" value="Unassembled WGS sequence"/>
</dbReference>
<evidence type="ECO:0000256" key="1">
    <source>
        <dbReference type="SAM" id="MobiDB-lite"/>
    </source>
</evidence>
<dbReference type="AlphaFoldDB" id="A0A9Q0KCD4"/>
<evidence type="ECO:0000313" key="3">
    <source>
        <dbReference type="Proteomes" id="UP001141806"/>
    </source>
</evidence>
<sequence>MKLAVMETILKAIEEWVLKAANEWATLHAKNVSLRGSQARHKVEIIAEYYALPDMMAYCLAYSLEMVRQVIEVQKAAAQAYAAFARVEMSSSPVEATSLAGDIPVAPSRVDEDVLSSSPNDALPRAEEASLAEGVPPLPPPVKEIPPLAQTSLHSE</sequence>
<reference evidence="2" key="1">
    <citation type="journal article" date="2023" name="Plant J.">
        <title>The genome of the king protea, Protea cynaroides.</title>
        <authorList>
            <person name="Chang J."/>
            <person name="Duong T.A."/>
            <person name="Schoeman C."/>
            <person name="Ma X."/>
            <person name="Roodt D."/>
            <person name="Barker N."/>
            <person name="Li Z."/>
            <person name="Van de Peer Y."/>
            <person name="Mizrachi E."/>
        </authorList>
    </citation>
    <scope>NUCLEOTIDE SEQUENCE</scope>
    <source>
        <tissue evidence="2">Young leaves</tissue>
    </source>
</reference>
<evidence type="ECO:0000313" key="2">
    <source>
        <dbReference type="EMBL" id="KAJ4967849.1"/>
    </source>
</evidence>
<gene>
    <name evidence="2" type="ORF">NE237_014550</name>
</gene>
<name>A0A9Q0KCD4_9MAGN</name>
<organism evidence="2 3">
    <name type="scientific">Protea cynaroides</name>
    <dbReference type="NCBI Taxonomy" id="273540"/>
    <lineage>
        <taxon>Eukaryota</taxon>
        <taxon>Viridiplantae</taxon>
        <taxon>Streptophyta</taxon>
        <taxon>Embryophyta</taxon>
        <taxon>Tracheophyta</taxon>
        <taxon>Spermatophyta</taxon>
        <taxon>Magnoliopsida</taxon>
        <taxon>Proteales</taxon>
        <taxon>Proteaceae</taxon>
        <taxon>Protea</taxon>
    </lineage>
</organism>
<proteinExistence type="predicted"/>
<keyword evidence="3" id="KW-1185">Reference proteome</keyword>
<feature type="region of interest" description="Disordered" evidence="1">
    <location>
        <begin position="110"/>
        <end position="156"/>
    </location>
</feature>
<protein>
    <submittedName>
        <fullName evidence="2">Uncharacterized protein</fullName>
    </submittedName>
</protein>